<dbReference type="RefSeq" id="WP_184495131.1">
    <property type="nucleotide sequence ID" value="NZ_JACIJO010000002.1"/>
</dbReference>
<dbReference type="InterPro" id="IPR058058">
    <property type="entry name" value="CBU_0592-like"/>
</dbReference>
<dbReference type="EMBL" id="JACIJO010000002">
    <property type="protein sequence ID" value="MBB6326534.1"/>
    <property type="molecule type" value="Genomic_DNA"/>
</dbReference>
<dbReference type="Proteomes" id="UP000588604">
    <property type="component" value="Unassembled WGS sequence"/>
</dbReference>
<name>A0A841MP64_9BACT</name>
<keyword evidence="1" id="KW-0812">Transmembrane</keyword>
<dbReference type="NCBIfam" id="NF047864">
    <property type="entry name" value="CBU_0592_membra"/>
    <property type="match status" value="1"/>
</dbReference>
<keyword evidence="4" id="KW-1185">Reference proteome</keyword>
<feature type="transmembrane region" description="Helical" evidence="1">
    <location>
        <begin position="33"/>
        <end position="51"/>
    </location>
</feature>
<keyword evidence="1" id="KW-0472">Membrane</keyword>
<proteinExistence type="predicted"/>
<organism evidence="3 4">
    <name type="scientific">Algoriphagus iocasae</name>
    <dbReference type="NCBI Taxonomy" id="1836499"/>
    <lineage>
        <taxon>Bacteria</taxon>
        <taxon>Pseudomonadati</taxon>
        <taxon>Bacteroidota</taxon>
        <taxon>Cytophagia</taxon>
        <taxon>Cytophagales</taxon>
        <taxon>Cyclobacteriaceae</taxon>
        <taxon>Algoriphagus</taxon>
    </lineage>
</organism>
<dbReference type="Pfam" id="PF26604">
    <property type="entry name" value="CBU_0592"/>
    <property type="match status" value="1"/>
</dbReference>
<protein>
    <submittedName>
        <fullName evidence="3">Lipid-A-disaccharide synthase-like uncharacterized protein</fullName>
    </submittedName>
</protein>
<evidence type="ECO:0000256" key="1">
    <source>
        <dbReference type="SAM" id="Phobius"/>
    </source>
</evidence>
<dbReference type="AlphaFoldDB" id="A0A841MP64"/>
<reference evidence="3 4" key="1">
    <citation type="submission" date="2020-08" db="EMBL/GenBank/DDBJ databases">
        <title>Genomic Encyclopedia of Type Strains, Phase IV (KMG-IV): sequencing the most valuable type-strain genomes for metagenomic binning, comparative biology and taxonomic classification.</title>
        <authorList>
            <person name="Goeker M."/>
        </authorList>
    </citation>
    <scope>NUCLEOTIDE SEQUENCE [LARGE SCALE GENOMIC DNA]</scope>
    <source>
        <strain evidence="3 4">DSM 102044</strain>
    </source>
</reference>
<keyword evidence="1" id="KW-1133">Transmembrane helix</keyword>
<feature type="transmembrane region" description="Helical" evidence="1">
    <location>
        <begin position="57"/>
        <end position="75"/>
    </location>
</feature>
<evidence type="ECO:0000259" key="2">
    <source>
        <dbReference type="Pfam" id="PF26604"/>
    </source>
</evidence>
<feature type="transmembrane region" description="Helical" evidence="1">
    <location>
        <begin position="6"/>
        <end position="26"/>
    </location>
</feature>
<feature type="domain" description="CBU-0592-like" evidence="2">
    <location>
        <begin position="3"/>
        <end position="76"/>
    </location>
</feature>
<gene>
    <name evidence="3" type="ORF">FHS59_002162</name>
</gene>
<evidence type="ECO:0000313" key="3">
    <source>
        <dbReference type="EMBL" id="MBB6326534.1"/>
    </source>
</evidence>
<accession>A0A841MP64</accession>
<evidence type="ECO:0000313" key="4">
    <source>
        <dbReference type="Proteomes" id="UP000588604"/>
    </source>
</evidence>
<sequence>MIYEIIGWLGAFLFILSYFFLARGIWKQEQARYHFFNLGGAICLVINAIHFSDPANIVVNGVWGAIAIMALYKYWKFYFRNKS</sequence>
<comment type="caution">
    <text evidence="3">The sequence shown here is derived from an EMBL/GenBank/DDBJ whole genome shotgun (WGS) entry which is preliminary data.</text>
</comment>